<comment type="similarity">
    <text evidence="1">Belongs to the glycerophosphoryl diester phosphodiesterase family.</text>
</comment>
<evidence type="ECO:0000256" key="4">
    <source>
        <dbReference type="ARBA" id="ARBA00022798"/>
    </source>
</evidence>
<proteinExistence type="inferred from homology"/>
<dbReference type="GO" id="GO:0006629">
    <property type="term" value="P:lipid metabolic process"/>
    <property type="evidence" value="ECO:0007669"/>
    <property type="project" value="InterPro"/>
</dbReference>
<dbReference type="PROSITE" id="PS51704">
    <property type="entry name" value="GP_PDE"/>
    <property type="match status" value="1"/>
</dbReference>
<evidence type="ECO:0000256" key="3">
    <source>
        <dbReference type="ARBA" id="ARBA00022729"/>
    </source>
</evidence>
<dbReference type="EMBL" id="JXTP01000041">
    <property type="protein sequence ID" value="KIU27650.1"/>
    <property type="molecule type" value="Genomic_DNA"/>
</dbReference>
<evidence type="ECO:0000313" key="8">
    <source>
        <dbReference type="EMBL" id="KIU27650.1"/>
    </source>
</evidence>
<evidence type="ECO:0000313" key="9">
    <source>
        <dbReference type="Proteomes" id="UP000033203"/>
    </source>
</evidence>
<dbReference type="GO" id="GO:0042597">
    <property type="term" value="C:periplasmic space"/>
    <property type="evidence" value="ECO:0007669"/>
    <property type="project" value="TreeGrafter"/>
</dbReference>
<dbReference type="PATRIC" id="fig|1549858.7.peg.1020"/>
<name>A0A0D1M6G6_9SPHN</name>
<dbReference type="GO" id="GO:0006071">
    <property type="term" value="P:glycerol metabolic process"/>
    <property type="evidence" value="ECO:0007669"/>
    <property type="project" value="UniProtKB-KW"/>
</dbReference>
<keyword evidence="3" id="KW-0732">Signal</keyword>
<comment type="caution">
    <text evidence="8">The sequence shown here is derived from an EMBL/GenBank/DDBJ whole genome shotgun (WGS) entry which is preliminary data.</text>
</comment>
<gene>
    <name evidence="8" type="ORF">SR41_09960</name>
</gene>
<sequence>MHAAGLDRRALLALGGAGLASAAWPVQAQEARRNPVVIGHRGACALRPEHTLASYAKAIVDGADYVEPDLVPTRDGVLVARHENNIAETTDVAAHPEFAGRHTEKTIDGQKQVGWFTEDFTLAELKTLRARERMPMVRPANAAYDGRFDIPTWAEIVDFVAAESSARSRPIGLVPELKHSTYFRGIGLPLEDRFLASIAAHDQLRRGPLIVQSFEIANLRYLRKALGRPGNLQLMQLTIGFPLSPADVAAKGGRVTYPEMMMPAGLADIATYADILAPDTRALIPVDPAGRLGKPTPIIADAHRAGLVVMPWTFRPENQFLPPALREGTDPNRRVPAASIIEIRAYLKAGIDGFFTDDPAIGRAALHAT</sequence>
<dbReference type="AlphaFoldDB" id="A0A0D1M6G6"/>
<evidence type="ECO:0000256" key="2">
    <source>
        <dbReference type="ARBA" id="ARBA00012247"/>
    </source>
</evidence>
<dbReference type="CDD" id="cd08602">
    <property type="entry name" value="GDPD_ScGlpQ1_like"/>
    <property type="match status" value="1"/>
</dbReference>
<dbReference type="PANTHER" id="PTHR43620">
    <property type="entry name" value="GLYCEROPHOSPHORYL DIESTER PHOSPHODIESTERASE"/>
    <property type="match status" value="1"/>
</dbReference>
<feature type="domain" description="GP-PDE" evidence="7">
    <location>
        <begin position="35"/>
        <end position="366"/>
    </location>
</feature>
<dbReference type="GO" id="GO:0008889">
    <property type="term" value="F:glycerophosphodiester phosphodiesterase activity"/>
    <property type="evidence" value="ECO:0007669"/>
    <property type="project" value="UniProtKB-EC"/>
</dbReference>
<dbReference type="EC" id="3.1.4.46" evidence="2"/>
<evidence type="ECO:0000256" key="6">
    <source>
        <dbReference type="ARBA" id="ARBA00047512"/>
    </source>
</evidence>
<reference evidence="8 9" key="1">
    <citation type="submission" date="2015-01" db="EMBL/GenBank/DDBJ databases">
        <title>Genome of Sphingomonas taxi strain 30a.</title>
        <authorList>
            <person name="Eevers N."/>
            <person name="Van Hamme J."/>
            <person name="Bottos E."/>
            <person name="Weyens N."/>
            <person name="Vangronsveld J."/>
        </authorList>
    </citation>
    <scope>NUCLEOTIDE SEQUENCE [LARGE SCALE GENOMIC DNA]</scope>
    <source>
        <strain evidence="8 9">30a</strain>
    </source>
</reference>
<dbReference type="Gene3D" id="3.20.20.190">
    <property type="entry name" value="Phosphatidylinositol (PI) phosphodiesterase"/>
    <property type="match status" value="1"/>
</dbReference>
<protein>
    <recommendedName>
        <fullName evidence="2">glycerophosphodiester phosphodiesterase</fullName>
        <ecNumber evidence="2">3.1.4.46</ecNumber>
    </recommendedName>
</protein>
<evidence type="ECO:0000256" key="1">
    <source>
        <dbReference type="ARBA" id="ARBA00007277"/>
    </source>
</evidence>
<dbReference type="Pfam" id="PF03009">
    <property type="entry name" value="GDPD"/>
    <property type="match status" value="1"/>
</dbReference>
<evidence type="ECO:0000256" key="5">
    <source>
        <dbReference type="ARBA" id="ARBA00022801"/>
    </source>
</evidence>
<accession>A0A0D1M6G6</accession>
<dbReference type="InterPro" id="IPR017946">
    <property type="entry name" value="PLC-like_Pdiesterase_TIM-brl"/>
</dbReference>
<keyword evidence="5" id="KW-0378">Hydrolase</keyword>
<evidence type="ECO:0000259" key="7">
    <source>
        <dbReference type="PROSITE" id="PS51704"/>
    </source>
</evidence>
<dbReference type="PROSITE" id="PS51318">
    <property type="entry name" value="TAT"/>
    <property type="match status" value="1"/>
</dbReference>
<keyword evidence="4" id="KW-0319">Glycerol metabolism</keyword>
<dbReference type="SUPFAM" id="SSF51695">
    <property type="entry name" value="PLC-like phosphodiesterases"/>
    <property type="match status" value="1"/>
</dbReference>
<comment type="catalytic activity">
    <reaction evidence="6">
        <text>a sn-glycero-3-phosphodiester + H2O = an alcohol + sn-glycerol 3-phosphate + H(+)</text>
        <dbReference type="Rhea" id="RHEA:12969"/>
        <dbReference type="ChEBI" id="CHEBI:15377"/>
        <dbReference type="ChEBI" id="CHEBI:15378"/>
        <dbReference type="ChEBI" id="CHEBI:30879"/>
        <dbReference type="ChEBI" id="CHEBI:57597"/>
        <dbReference type="ChEBI" id="CHEBI:83408"/>
        <dbReference type="EC" id="3.1.4.46"/>
    </reaction>
</comment>
<dbReference type="InterPro" id="IPR030395">
    <property type="entry name" value="GP_PDE_dom"/>
</dbReference>
<dbReference type="InterPro" id="IPR006311">
    <property type="entry name" value="TAT_signal"/>
</dbReference>
<dbReference type="PANTHER" id="PTHR43620:SF7">
    <property type="entry name" value="GLYCEROPHOSPHODIESTER PHOSPHODIESTERASE GDPD5-RELATED"/>
    <property type="match status" value="1"/>
</dbReference>
<dbReference type="Proteomes" id="UP000033203">
    <property type="component" value="Unassembled WGS sequence"/>
</dbReference>
<organism evidence="8 9">
    <name type="scientific">Sphingomonas melonis</name>
    <dbReference type="NCBI Taxonomy" id="152682"/>
    <lineage>
        <taxon>Bacteria</taxon>
        <taxon>Pseudomonadati</taxon>
        <taxon>Pseudomonadota</taxon>
        <taxon>Alphaproteobacteria</taxon>
        <taxon>Sphingomonadales</taxon>
        <taxon>Sphingomonadaceae</taxon>
        <taxon>Sphingomonas</taxon>
    </lineage>
</organism>